<proteinExistence type="predicted"/>
<keyword evidence="3" id="KW-1185">Reference proteome</keyword>
<dbReference type="InterPro" id="IPR031355">
    <property type="entry name" value="YBL010C/LAA2-like"/>
</dbReference>
<dbReference type="Proteomes" id="UP001210925">
    <property type="component" value="Unassembled WGS sequence"/>
</dbReference>
<dbReference type="EMBL" id="JADGKB010000056">
    <property type="protein sequence ID" value="KAJ3256071.1"/>
    <property type="molecule type" value="Genomic_DNA"/>
</dbReference>
<evidence type="ECO:0000313" key="2">
    <source>
        <dbReference type="EMBL" id="KAJ3256071.1"/>
    </source>
</evidence>
<sequence>MLHEKDNDTTVGLNTADGLENSIIQETAENSVTVDNTPSLGSTDNQGFASFNKETGFASFESNSGFAAFNEGFSETNPVKSQGFGDFQESNGFADFKTADDGFDDFKTSTNNDDFGDFGDFEEPASFGDFEEPKSTVEPVFPLIEKNVKETERIKAILPHETDPFLIKLNQDIENAFVLSKQLESKPLPPKLYEQQELIEPLVNDNWTAIFKKLQTENIYNDPDIFRWRKSTIRTKFLDSISQTTTKAERIAQQQEEPKITDALADFREVELQNAKKLCDISEGNQI</sequence>
<name>A0AAD5UES3_9FUNG</name>
<feature type="region of interest" description="Disordered" evidence="1">
    <location>
        <begin position="28"/>
        <end position="47"/>
    </location>
</feature>
<reference evidence="2" key="1">
    <citation type="submission" date="2020-05" db="EMBL/GenBank/DDBJ databases">
        <title>Phylogenomic resolution of chytrid fungi.</title>
        <authorList>
            <person name="Stajich J.E."/>
            <person name="Amses K."/>
            <person name="Simmons R."/>
            <person name="Seto K."/>
            <person name="Myers J."/>
            <person name="Bonds A."/>
            <person name="Quandt C.A."/>
            <person name="Barry K."/>
            <person name="Liu P."/>
            <person name="Grigoriev I."/>
            <person name="Longcore J.E."/>
            <person name="James T.Y."/>
        </authorList>
    </citation>
    <scope>NUCLEOTIDE SEQUENCE</scope>
    <source>
        <strain evidence="2">PLAUS21</strain>
    </source>
</reference>
<evidence type="ECO:0000256" key="1">
    <source>
        <dbReference type="SAM" id="MobiDB-lite"/>
    </source>
</evidence>
<gene>
    <name evidence="2" type="ORF">HK103_005754</name>
</gene>
<comment type="caution">
    <text evidence="2">The sequence shown here is derived from an EMBL/GenBank/DDBJ whole genome shotgun (WGS) entry which is preliminary data.</text>
</comment>
<evidence type="ECO:0000313" key="3">
    <source>
        <dbReference type="Proteomes" id="UP001210925"/>
    </source>
</evidence>
<accession>A0AAD5UES3</accession>
<organism evidence="2 3">
    <name type="scientific">Boothiomyces macroporosus</name>
    <dbReference type="NCBI Taxonomy" id="261099"/>
    <lineage>
        <taxon>Eukaryota</taxon>
        <taxon>Fungi</taxon>
        <taxon>Fungi incertae sedis</taxon>
        <taxon>Chytridiomycota</taxon>
        <taxon>Chytridiomycota incertae sedis</taxon>
        <taxon>Chytridiomycetes</taxon>
        <taxon>Rhizophydiales</taxon>
        <taxon>Terramycetaceae</taxon>
        <taxon>Boothiomyces</taxon>
    </lineage>
</organism>
<dbReference type="Pfam" id="PF17104">
    <property type="entry name" value="YBL010C_LAA2"/>
    <property type="match status" value="1"/>
</dbReference>
<dbReference type="AlphaFoldDB" id="A0AAD5UES3"/>
<protein>
    <submittedName>
        <fullName evidence="2">Uncharacterized protein</fullName>
    </submittedName>
</protein>